<keyword evidence="5 7" id="KW-1133">Transmembrane helix</keyword>
<feature type="transmembrane region" description="Helical" evidence="7">
    <location>
        <begin position="48"/>
        <end position="69"/>
    </location>
</feature>
<feature type="transmembrane region" description="Helical" evidence="7">
    <location>
        <begin position="75"/>
        <end position="92"/>
    </location>
</feature>
<accession>A0A5M4AU90</accession>
<proteinExistence type="inferred from homology"/>
<evidence type="ECO:0000256" key="4">
    <source>
        <dbReference type="ARBA" id="ARBA00022692"/>
    </source>
</evidence>
<feature type="transmembrane region" description="Helical" evidence="7">
    <location>
        <begin position="183"/>
        <end position="203"/>
    </location>
</feature>
<sequence length="212" mass="23226">MQETYSFGLLALTSFFTLLNPLGTMPIFVSMTSELPEEQKRKTARKAVVVAFITILVFAFSGQLLFRFFGISVNSFRIVGGVIFFLMGQDMLQARLGKIKMSEKESEINAYVNDISITPLAIPMISGPGAITNGIVLMEDASTFGKKLVLVGSIVIILALTYVILISGTRISRKLGPTGNNVLMRLMGLIVMVIAVEFFFSGLKPIVQDMLK</sequence>
<name>A0A5M4AU90_9BACT</name>
<dbReference type="AlphaFoldDB" id="A0A5M4AU90"/>
<dbReference type="RefSeq" id="WP_027586200.1">
    <property type="nucleotide sequence ID" value="NZ_BLAX01000001.1"/>
</dbReference>
<comment type="similarity">
    <text evidence="2 7">Belongs to the UPF0056 (MarC) family.</text>
</comment>
<evidence type="ECO:0000313" key="9">
    <source>
        <dbReference type="Proteomes" id="UP000391834"/>
    </source>
</evidence>
<evidence type="ECO:0000256" key="6">
    <source>
        <dbReference type="ARBA" id="ARBA00023136"/>
    </source>
</evidence>
<dbReference type="NCBIfam" id="TIGR00427">
    <property type="entry name" value="NAAT family transporter"/>
    <property type="match status" value="1"/>
</dbReference>
<reference evidence="8 9" key="1">
    <citation type="submission" date="2019-10" db="EMBL/GenBank/DDBJ databases">
        <title>Prolixibacter strains distinguished by the presence of nitrate reductase genes were adept at nitrate-dependent anaerobic corrosion of metallic iron and carbon steel.</title>
        <authorList>
            <person name="Iino T."/>
            <person name="Shono N."/>
            <person name="Ito K."/>
            <person name="Nakamura R."/>
            <person name="Sueoka K."/>
            <person name="Harayama S."/>
            <person name="Ohkuma M."/>
        </authorList>
    </citation>
    <scope>NUCLEOTIDE SEQUENCE [LARGE SCALE GENOMIC DNA]</scope>
    <source>
        <strain evidence="8 9">JCM 13498</strain>
    </source>
</reference>
<feature type="transmembrane region" description="Helical" evidence="7">
    <location>
        <begin position="148"/>
        <end position="171"/>
    </location>
</feature>
<dbReference type="Proteomes" id="UP000391834">
    <property type="component" value="Unassembled WGS sequence"/>
</dbReference>
<comment type="caution">
    <text evidence="7">Lacks conserved residue(s) required for the propagation of feature annotation.</text>
</comment>
<evidence type="ECO:0000256" key="3">
    <source>
        <dbReference type="ARBA" id="ARBA00022475"/>
    </source>
</evidence>
<dbReference type="PANTHER" id="PTHR33508:SF1">
    <property type="entry name" value="UPF0056 MEMBRANE PROTEIN YHCE"/>
    <property type="match status" value="1"/>
</dbReference>
<evidence type="ECO:0000256" key="1">
    <source>
        <dbReference type="ARBA" id="ARBA00004651"/>
    </source>
</evidence>
<keyword evidence="6 7" id="KW-0472">Membrane</keyword>
<keyword evidence="3" id="KW-1003">Cell membrane</keyword>
<evidence type="ECO:0000256" key="7">
    <source>
        <dbReference type="RuleBase" id="RU362048"/>
    </source>
</evidence>
<dbReference type="PANTHER" id="PTHR33508">
    <property type="entry name" value="UPF0056 MEMBRANE PROTEIN YHCE"/>
    <property type="match status" value="1"/>
</dbReference>
<evidence type="ECO:0000256" key="2">
    <source>
        <dbReference type="ARBA" id="ARBA00009784"/>
    </source>
</evidence>
<dbReference type="OrthoDB" id="21094at2"/>
<keyword evidence="4 7" id="KW-0812">Transmembrane</keyword>
<protein>
    <recommendedName>
        <fullName evidence="7">UPF0056 membrane protein</fullName>
    </recommendedName>
</protein>
<evidence type="ECO:0000313" key="8">
    <source>
        <dbReference type="EMBL" id="GET31505.1"/>
    </source>
</evidence>
<dbReference type="GO" id="GO:0005886">
    <property type="term" value="C:plasma membrane"/>
    <property type="evidence" value="ECO:0007669"/>
    <property type="project" value="UniProtKB-SubCell"/>
</dbReference>
<comment type="subcellular location">
    <subcellularLocation>
        <location evidence="1 7">Cell membrane</location>
        <topology evidence="1 7">Multi-pass membrane protein</topology>
    </subcellularLocation>
</comment>
<comment type="caution">
    <text evidence="8">The sequence shown here is derived from an EMBL/GenBank/DDBJ whole genome shotgun (WGS) entry which is preliminary data.</text>
</comment>
<dbReference type="InterPro" id="IPR002771">
    <property type="entry name" value="Multi_antbiot-R_MarC"/>
</dbReference>
<feature type="transmembrane region" description="Helical" evidence="7">
    <location>
        <begin position="6"/>
        <end position="28"/>
    </location>
</feature>
<dbReference type="Pfam" id="PF01914">
    <property type="entry name" value="MarC"/>
    <property type="match status" value="1"/>
</dbReference>
<evidence type="ECO:0000256" key="5">
    <source>
        <dbReference type="ARBA" id="ARBA00022989"/>
    </source>
</evidence>
<gene>
    <name evidence="8" type="ORF">PbJCM13498_03680</name>
</gene>
<dbReference type="EMBL" id="BLAX01000001">
    <property type="protein sequence ID" value="GET31505.1"/>
    <property type="molecule type" value="Genomic_DNA"/>
</dbReference>
<keyword evidence="9" id="KW-1185">Reference proteome</keyword>
<organism evidence="8 9">
    <name type="scientific">Prolixibacter bellariivorans</name>
    <dbReference type="NCBI Taxonomy" id="314319"/>
    <lineage>
        <taxon>Bacteria</taxon>
        <taxon>Pseudomonadati</taxon>
        <taxon>Bacteroidota</taxon>
        <taxon>Bacteroidia</taxon>
        <taxon>Marinilabiliales</taxon>
        <taxon>Prolixibacteraceae</taxon>
        <taxon>Prolixibacter</taxon>
    </lineage>
</organism>